<dbReference type="PANTHER" id="PTHR34182">
    <property type="entry name" value="PROTEIN-EXPORT MEMBRANE PROTEIN SECG"/>
    <property type="match status" value="1"/>
</dbReference>
<proteinExistence type="inferred from homology"/>
<dbReference type="AlphaFoldDB" id="A0A285CZ92"/>
<evidence type="ECO:0000256" key="5">
    <source>
        <dbReference type="ARBA" id="ARBA00022475"/>
    </source>
</evidence>
<dbReference type="GO" id="GO:0015450">
    <property type="term" value="F:protein-transporting ATPase activity"/>
    <property type="evidence" value="ECO:0007669"/>
    <property type="project" value="UniProtKB-UniRule"/>
</dbReference>
<evidence type="ECO:0000256" key="6">
    <source>
        <dbReference type="ARBA" id="ARBA00022692"/>
    </source>
</evidence>
<evidence type="ECO:0000256" key="3">
    <source>
        <dbReference type="ARBA" id="ARBA00017876"/>
    </source>
</evidence>
<evidence type="ECO:0000256" key="8">
    <source>
        <dbReference type="ARBA" id="ARBA00022989"/>
    </source>
</evidence>
<evidence type="ECO:0000313" key="15">
    <source>
        <dbReference type="Proteomes" id="UP000219467"/>
    </source>
</evidence>
<dbReference type="PRINTS" id="PR01651">
    <property type="entry name" value="SECGEXPORT"/>
</dbReference>
<dbReference type="OrthoDB" id="7691811at2"/>
<dbReference type="GO" id="GO:0043952">
    <property type="term" value="P:protein transport by the Sec complex"/>
    <property type="evidence" value="ECO:0007669"/>
    <property type="project" value="TreeGrafter"/>
</dbReference>
<keyword evidence="9 12" id="KW-0811">Translocation</keyword>
<dbReference type="Pfam" id="PF03840">
    <property type="entry name" value="SecG"/>
    <property type="match status" value="1"/>
</dbReference>
<comment type="similarity">
    <text evidence="2 12">Belongs to the SecG family.</text>
</comment>
<keyword evidence="10 12" id="KW-0472">Membrane</keyword>
<evidence type="ECO:0000256" key="2">
    <source>
        <dbReference type="ARBA" id="ARBA00008445"/>
    </source>
</evidence>
<dbReference type="GO" id="GO:0065002">
    <property type="term" value="P:intracellular protein transmembrane transport"/>
    <property type="evidence" value="ECO:0007669"/>
    <property type="project" value="TreeGrafter"/>
</dbReference>
<feature type="compositionally biased region" description="Pro residues" evidence="13">
    <location>
        <begin position="104"/>
        <end position="114"/>
    </location>
</feature>
<accession>A0A285CZ92</accession>
<evidence type="ECO:0000256" key="9">
    <source>
        <dbReference type="ARBA" id="ARBA00023010"/>
    </source>
</evidence>
<feature type="region of interest" description="Disordered" evidence="13">
    <location>
        <begin position="80"/>
        <end position="195"/>
    </location>
</feature>
<comment type="function">
    <text evidence="11 12">Involved in protein export. Participates in an early event of protein translocation.</text>
</comment>
<keyword evidence="6 12" id="KW-0812">Transmembrane</keyword>
<evidence type="ECO:0000256" key="13">
    <source>
        <dbReference type="SAM" id="MobiDB-lite"/>
    </source>
</evidence>
<dbReference type="InterPro" id="IPR004692">
    <property type="entry name" value="SecG"/>
</dbReference>
<evidence type="ECO:0000256" key="1">
    <source>
        <dbReference type="ARBA" id="ARBA00004651"/>
    </source>
</evidence>
<dbReference type="PANTHER" id="PTHR34182:SF1">
    <property type="entry name" value="PROTEIN-EXPORT MEMBRANE PROTEIN SECG"/>
    <property type="match status" value="1"/>
</dbReference>
<reference evidence="15" key="1">
    <citation type="submission" date="2017-08" db="EMBL/GenBank/DDBJ databases">
        <authorList>
            <person name="Varghese N."/>
            <person name="Submissions S."/>
        </authorList>
    </citation>
    <scope>NUCLEOTIDE SEQUENCE [LARGE SCALE GENOMIC DNA]</scope>
    <source>
        <strain evidence="15">JA234</strain>
    </source>
</reference>
<protein>
    <recommendedName>
        <fullName evidence="3 12">Protein-export membrane protein SecG</fullName>
    </recommendedName>
</protein>
<dbReference type="GO" id="GO:0005886">
    <property type="term" value="C:plasma membrane"/>
    <property type="evidence" value="ECO:0007669"/>
    <property type="project" value="UniProtKB-SubCell"/>
</dbReference>
<evidence type="ECO:0000256" key="11">
    <source>
        <dbReference type="ARBA" id="ARBA00025182"/>
    </source>
</evidence>
<dbReference type="Proteomes" id="UP000219467">
    <property type="component" value="Unassembled WGS sequence"/>
</dbReference>
<dbReference type="GO" id="GO:0009306">
    <property type="term" value="P:protein secretion"/>
    <property type="evidence" value="ECO:0007669"/>
    <property type="project" value="UniProtKB-UniRule"/>
</dbReference>
<comment type="subcellular location">
    <subcellularLocation>
        <location evidence="1 12">Cell membrane</location>
        <topology evidence="1 12">Multi-pass membrane protein</topology>
    </subcellularLocation>
</comment>
<keyword evidence="4 12" id="KW-0813">Transport</keyword>
<dbReference type="RefSeq" id="WP_097031126.1">
    <property type="nucleotide sequence ID" value="NZ_OAOQ01000013.1"/>
</dbReference>
<dbReference type="EMBL" id="OAOQ01000013">
    <property type="protein sequence ID" value="SNX72725.1"/>
    <property type="molecule type" value="Genomic_DNA"/>
</dbReference>
<keyword evidence="7 12" id="KW-0653">Protein transport</keyword>
<gene>
    <name evidence="14" type="ORF">SAMN05878503_11324</name>
</gene>
<keyword evidence="5 12" id="KW-1003">Cell membrane</keyword>
<evidence type="ECO:0000256" key="10">
    <source>
        <dbReference type="ARBA" id="ARBA00023136"/>
    </source>
</evidence>
<organism evidence="14 15">
    <name type="scientific">Cereibacter ovatus</name>
    <dbReference type="NCBI Taxonomy" id="439529"/>
    <lineage>
        <taxon>Bacteria</taxon>
        <taxon>Pseudomonadati</taxon>
        <taxon>Pseudomonadota</taxon>
        <taxon>Alphaproteobacteria</taxon>
        <taxon>Rhodobacterales</taxon>
        <taxon>Paracoccaceae</taxon>
        <taxon>Cereibacter</taxon>
    </lineage>
</organism>
<sequence>MENVVLIVHLILALLLIGVVLLQRSEGGGLGMGGGGAMAGRQPANAMTKLTWLFAIAFIGTSIALTIFAARNSHGTSVVDQFGGSAPQQAPAAPETPLGGDLLPPAPVNAPLTPPRADEGEPAVPAPVAPEAPVTPEAVEPSAVEPAPAEVQPAPAQEQAPAPAAEAPADPTESAPAEGVVPSITYPPAVGGAAN</sequence>
<evidence type="ECO:0000313" key="14">
    <source>
        <dbReference type="EMBL" id="SNX72725.1"/>
    </source>
</evidence>
<dbReference type="NCBIfam" id="TIGR00810">
    <property type="entry name" value="secG"/>
    <property type="match status" value="1"/>
</dbReference>
<feature type="compositionally biased region" description="Low complexity" evidence="13">
    <location>
        <begin position="131"/>
        <end position="178"/>
    </location>
</feature>
<evidence type="ECO:0000256" key="4">
    <source>
        <dbReference type="ARBA" id="ARBA00022448"/>
    </source>
</evidence>
<keyword evidence="15" id="KW-1185">Reference proteome</keyword>
<evidence type="ECO:0000256" key="12">
    <source>
        <dbReference type="RuleBase" id="RU365087"/>
    </source>
</evidence>
<keyword evidence="8 12" id="KW-1133">Transmembrane helix</keyword>
<name>A0A285CZ92_9RHOB</name>
<evidence type="ECO:0000256" key="7">
    <source>
        <dbReference type="ARBA" id="ARBA00022927"/>
    </source>
</evidence>
<comment type="caution">
    <text evidence="12">Lacks conserved residue(s) required for the propagation of feature annotation.</text>
</comment>
<feature type="transmembrane region" description="Helical" evidence="12">
    <location>
        <begin position="51"/>
        <end position="70"/>
    </location>
</feature>